<organism evidence="1 2">
    <name type="scientific">Gimesia alba</name>
    <dbReference type="NCBI Taxonomy" id="2527973"/>
    <lineage>
        <taxon>Bacteria</taxon>
        <taxon>Pseudomonadati</taxon>
        <taxon>Planctomycetota</taxon>
        <taxon>Planctomycetia</taxon>
        <taxon>Planctomycetales</taxon>
        <taxon>Planctomycetaceae</taxon>
        <taxon>Gimesia</taxon>
    </lineage>
</organism>
<dbReference type="AlphaFoldDB" id="A0A517RAZ6"/>
<evidence type="ECO:0000313" key="1">
    <source>
        <dbReference type="EMBL" id="QDT41062.1"/>
    </source>
</evidence>
<dbReference type="Proteomes" id="UP000317171">
    <property type="component" value="Chromosome"/>
</dbReference>
<name>A0A517RAZ6_9PLAN</name>
<reference evidence="1 2" key="1">
    <citation type="submission" date="2019-02" db="EMBL/GenBank/DDBJ databases">
        <title>Deep-cultivation of Planctomycetes and their phenomic and genomic characterization uncovers novel biology.</title>
        <authorList>
            <person name="Wiegand S."/>
            <person name="Jogler M."/>
            <person name="Boedeker C."/>
            <person name="Pinto D."/>
            <person name="Vollmers J."/>
            <person name="Rivas-Marin E."/>
            <person name="Kohn T."/>
            <person name="Peeters S.H."/>
            <person name="Heuer A."/>
            <person name="Rast P."/>
            <person name="Oberbeckmann S."/>
            <person name="Bunk B."/>
            <person name="Jeske O."/>
            <person name="Meyerdierks A."/>
            <person name="Storesund J.E."/>
            <person name="Kallscheuer N."/>
            <person name="Luecker S."/>
            <person name="Lage O.M."/>
            <person name="Pohl T."/>
            <person name="Merkel B.J."/>
            <person name="Hornburger P."/>
            <person name="Mueller R.-W."/>
            <person name="Bruemmer F."/>
            <person name="Labrenz M."/>
            <person name="Spormann A.M."/>
            <person name="Op den Camp H."/>
            <person name="Overmann J."/>
            <person name="Amann R."/>
            <person name="Jetten M.S.M."/>
            <person name="Mascher T."/>
            <person name="Medema M.H."/>
            <person name="Devos D.P."/>
            <person name="Kaster A.-K."/>
            <person name="Ovreas L."/>
            <person name="Rohde M."/>
            <person name="Galperin M.Y."/>
            <person name="Jogler C."/>
        </authorList>
    </citation>
    <scope>NUCLEOTIDE SEQUENCE [LARGE SCALE GENOMIC DNA]</scope>
    <source>
        <strain evidence="1 2">Pan241w</strain>
    </source>
</reference>
<proteinExistence type="predicted"/>
<dbReference type="OrthoDB" id="260464at2"/>
<sequence length="298" mass="32163">MAEPSVGTTTRIAIDTALPFDTSSIPIEHVGQESLVEAQVIDETQGNTGTMEHISERTRLGQKRCSGSFQLACDRLALDTFLPLILGAAESTNVFALADSIPEFVMMVDRGQKVYTYSGCRVARATFSGSSGQMLMLNLDIEAETETQGNAGTFPAIATPTGSPWRLEDGVLTLQSATREFNEFSLTIENQLDTERFENSLTRIDIPLLDRVISLSTNHPWSSDNIDLIKQDLAGAGGSLVFTNTEVATDILTFTLGTVQYPTRTPGTAKAQTTRLPLEGMVRKVGSTASLVVTNAHV</sequence>
<dbReference type="EMBL" id="CP036269">
    <property type="protein sequence ID" value="QDT41062.1"/>
    <property type="molecule type" value="Genomic_DNA"/>
</dbReference>
<dbReference type="InterPro" id="IPR044000">
    <property type="entry name" value="Phage_tube_2"/>
</dbReference>
<protein>
    <submittedName>
        <fullName evidence="1">Uncharacterized protein</fullName>
    </submittedName>
</protein>
<keyword evidence="2" id="KW-1185">Reference proteome</keyword>
<dbReference type="KEGG" id="gaz:Pan241w_11210"/>
<evidence type="ECO:0000313" key="2">
    <source>
        <dbReference type="Proteomes" id="UP000317171"/>
    </source>
</evidence>
<dbReference type="RefSeq" id="WP_145212045.1">
    <property type="nucleotide sequence ID" value="NZ_CP036269.1"/>
</dbReference>
<dbReference type="Pfam" id="PF18906">
    <property type="entry name" value="Phage_tube_2"/>
    <property type="match status" value="1"/>
</dbReference>
<gene>
    <name evidence="1" type="ORF">Pan241w_11210</name>
</gene>
<accession>A0A517RAZ6</accession>